<proteinExistence type="predicted"/>
<protein>
    <recommendedName>
        <fullName evidence="3">Reverse transcriptase domain-containing protein</fullName>
    </recommendedName>
</protein>
<accession>A0A6L2MXD6</accession>
<dbReference type="EMBL" id="BKCJ010007371">
    <property type="protein sequence ID" value="GEU76924.1"/>
    <property type="molecule type" value="Genomic_DNA"/>
</dbReference>
<sequence length="166" mass="17348">MSNAAIERMITDRIDVAIAAERIATAAKAAKVTRATAAAEKTKAAATVGGAGRFNNTGPATGVGGPNVVGPTVGAVGINVVPEVRGCSYIEFMKCEPTKFKGTEGAGNVTSFDPTTIDEAMRMARRLMDQVVRAGTVLVKENQEKDKIGLKPDKNGKRGEAQKSQK</sequence>
<evidence type="ECO:0008006" key="3">
    <source>
        <dbReference type="Google" id="ProtNLM"/>
    </source>
</evidence>
<feature type="region of interest" description="Disordered" evidence="1">
    <location>
        <begin position="142"/>
        <end position="166"/>
    </location>
</feature>
<organism evidence="2">
    <name type="scientific">Tanacetum cinerariifolium</name>
    <name type="common">Dalmatian daisy</name>
    <name type="synonym">Chrysanthemum cinerariifolium</name>
    <dbReference type="NCBI Taxonomy" id="118510"/>
    <lineage>
        <taxon>Eukaryota</taxon>
        <taxon>Viridiplantae</taxon>
        <taxon>Streptophyta</taxon>
        <taxon>Embryophyta</taxon>
        <taxon>Tracheophyta</taxon>
        <taxon>Spermatophyta</taxon>
        <taxon>Magnoliopsida</taxon>
        <taxon>eudicotyledons</taxon>
        <taxon>Gunneridae</taxon>
        <taxon>Pentapetalae</taxon>
        <taxon>asterids</taxon>
        <taxon>campanulids</taxon>
        <taxon>Asterales</taxon>
        <taxon>Asteraceae</taxon>
        <taxon>Asteroideae</taxon>
        <taxon>Anthemideae</taxon>
        <taxon>Anthemidinae</taxon>
        <taxon>Tanacetum</taxon>
    </lineage>
</organism>
<evidence type="ECO:0000313" key="2">
    <source>
        <dbReference type="EMBL" id="GEU76924.1"/>
    </source>
</evidence>
<gene>
    <name evidence="2" type="ORF">Tci_048902</name>
</gene>
<name>A0A6L2MXD6_TANCI</name>
<reference evidence="2" key="1">
    <citation type="journal article" date="2019" name="Sci. Rep.">
        <title>Draft genome of Tanacetum cinerariifolium, the natural source of mosquito coil.</title>
        <authorList>
            <person name="Yamashiro T."/>
            <person name="Shiraishi A."/>
            <person name="Satake H."/>
            <person name="Nakayama K."/>
        </authorList>
    </citation>
    <scope>NUCLEOTIDE SEQUENCE</scope>
</reference>
<evidence type="ECO:0000256" key="1">
    <source>
        <dbReference type="SAM" id="MobiDB-lite"/>
    </source>
</evidence>
<comment type="caution">
    <text evidence="2">The sequence shown here is derived from an EMBL/GenBank/DDBJ whole genome shotgun (WGS) entry which is preliminary data.</text>
</comment>
<dbReference type="AlphaFoldDB" id="A0A6L2MXD6"/>